<feature type="region of interest" description="Disordered" evidence="1">
    <location>
        <begin position="247"/>
        <end position="266"/>
    </location>
</feature>
<comment type="caution">
    <text evidence="2">The sequence shown here is derived from an EMBL/GenBank/DDBJ whole genome shotgun (WGS) entry which is preliminary data.</text>
</comment>
<keyword evidence="3" id="KW-1185">Reference proteome</keyword>
<feature type="compositionally biased region" description="Basic and acidic residues" evidence="1">
    <location>
        <begin position="16"/>
        <end position="32"/>
    </location>
</feature>
<feature type="region of interest" description="Disordered" evidence="1">
    <location>
        <begin position="1"/>
        <end position="32"/>
    </location>
</feature>
<organism evidence="2 3">
    <name type="scientific">Hypsizygus marmoreus</name>
    <name type="common">White beech mushroom</name>
    <name type="synonym">Agaricus marmoreus</name>
    <dbReference type="NCBI Taxonomy" id="39966"/>
    <lineage>
        <taxon>Eukaryota</taxon>
        <taxon>Fungi</taxon>
        <taxon>Dikarya</taxon>
        <taxon>Basidiomycota</taxon>
        <taxon>Agaricomycotina</taxon>
        <taxon>Agaricomycetes</taxon>
        <taxon>Agaricomycetidae</taxon>
        <taxon>Agaricales</taxon>
        <taxon>Tricholomatineae</taxon>
        <taxon>Lyophyllaceae</taxon>
        <taxon>Hypsizygus</taxon>
    </lineage>
</organism>
<evidence type="ECO:0000313" key="2">
    <source>
        <dbReference type="EMBL" id="RDB22532.1"/>
    </source>
</evidence>
<protein>
    <submittedName>
        <fullName evidence="2">Uncharacterized protein</fullName>
    </submittedName>
</protein>
<feature type="region of interest" description="Disordered" evidence="1">
    <location>
        <begin position="545"/>
        <end position="566"/>
    </location>
</feature>
<reference evidence="2" key="1">
    <citation type="submission" date="2018-04" db="EMBL/GenBank/DDBJ databases">
        <title>Whole genome sequencing of Hypsizygus marmoreus.</title>
        <authorList>
            <person name="Choi I.-G."/>
            <person name="Min B."/>
            <person name="Kim J.-G."/>
            <person name="Kim S."/>
            <person name="Oh Y.-L."/>
            <person name="Kong W.-S."/>
            <person name="Park H."/>
            <person name="Jeong J."/>
            <person name="Song E.-S."/>
        </authorList>
    </citation>
    <scope>NUCLEOTIDE SEQUENCE [LARGE SCALE GENOMIC DNA]</scope>
    <source>
        <strain evidence="2">51987-8</strain>
    </source>
</reference>
<feature type="region of interest" description="Disordered" evidence="1">
    <location>
        <begin position="372"/>
        <end position="421"/>
    </location>
</feature>
<dbReference type="Proteomes" id="UP000076154">
    <property type="component" value="Unassembled WGS sequence"/>
</dbReference>
<dbReference type="STRING" id="39966.A0A369JMF3"/>
<feature type="region of interest" description="Disordered" evidence="1">
    <location>
        <begin position="95"/>
        <end position="132"/>
    </location>
</feature>
<evidence type="ECO:0000256" key="1">
    <source>
        <dbReference type="SAM" id="MobiDB-lite"/>
    </source>
</evidence>
<dbReference type="AlphaFoldDB" id="A0A369JMF3"/>
<proteinExistence type="predicted"/>
<feature type="compositionally biased region" description="Low complexity" evidence="1">
    <location>
        <begin position="103"/>
        <end position="115"/>
    </location>
</feature>
<feature type="compositionally biased region" description="Polar residues" evidence="1">
    <location>
        <begin position="555"/>
        <end position="566"/>
    </location>
</feature>
<name>A0A369JMF3_HYPMA</name>
<sequence>MGNQLQDEVVDDSEPEREALRRRERVGQKGGLREHENIRVARVATEVIEITDDEESDYVSHVATRVIDISDVESGRDMERDGINDTHLHVNVENATGVPPHISSNSPSTKSLSKSARMTFSSSQASLNGHSDDEGLNGGINLARFAYSGTSNAVYAKPTLSRQGSNISSENEPRVAAKKRLGHRFSSDFSDAELAKLTKCVSCDIRWTARKTAPQKMMHVQSCAKKNSFNDETIRILIRKELDNTTVTSTNGKGKAKATAGSTEPTGSQTYLEAIVADAAPKKKGRRLEASETVKNITLTRDAILDKARTVLGPTRPADTFVVHTQSVGAAVGDAENTGYPSTQGFGSSSLGLKYVQQSKSLFAHSVEPSLGEDESEAVAPSPTQSFALSKRGSVIRQPSRSLFEDFPTPTSSSGPSIMLSAPFNDDLPRFPSLNPAIHLPHTSARDLSQRPAPRTADSPRRRFVTPPSSNLYVTWLMSQDPEGEIGGFGDHNTHIDEFGQDNDDAYLHFGPGFDNLSMAGGCAPGPVVPAPDSPFAIKKNVAMKAPSVRKPSQPKASFQSDETVPTKRNINVKRSEKQRARLDDDFDEAWEMKLRDKIFQDSNLYLRILRYEPIHFDVFLQLASEEPTYSGKLKARLRSFLDKQAVHFYGAEPTGRAR</sequence>
<gene>
    <name evidence="2" type="ORF">Hypma_010039</name>
</gene>
<accession>A0A369JMF3</accession>
<feature type="compositionally biased region" description="Polar residues" evidence="1">
    <location>
        <begin position="116"/>
        <end position="129"/>
    </location>
</feature>
<evidence type="ECO:0000313" key="3">
    <source>
        <dbReference type="Proteomes" id="UP000076154"/>
    </source>
</evidence>
<dbReference type="InParanoid" id="A0A369JMF3"/>
<dbReference type="EMBL" id="LUEZ02000049">
    <property type="protein sequence ID" value="RDB22532.1"/>
    <property type="molecule type" value="Genomic_DNA"/>
</dbReference>
<feature type="region of interest" description="Disordered" evidence="1">
    <location>
        <begin position="433"/>
        <end position="465"/>
    </location>
</feature>
<dbReference type="OrthoDB" id="5576441at2759"/>